<dbReference type="Proteomes" id="UP000828390">
    <property type="component" value="Unassembled WGS sequence"/>
</dbReference>
<accession>A0A9D4FEZ3</accession>
<dbReference type="EMBL" id="JAIWYP010000007">
    <property type="protein sequence ID" value="KAH3794597.1"/>
    <property type="molecule type" value="Genomic_DNA"/>
</dbReference>
<sequence>MVCYYDPRNGGMLYAVAMAVEIMRSDDSSNQVYTAQIVDSNTVNVECMRVQVH</sequence>
<comment type="caution">
    <text evidence="1">The sequence shown here is derived from an EMBL/GenBank/DDBJ whole genome shotgun (WGS) entry which is preliminary data.</text>
</comment>
<protein>
    <submittedName>
        <fullName evidence="1">Uncharacterized protein</fullName>
    </submittedName>
</protein>
<evidence type="ECO:0000313" key="1">
    <source>
        <dbReference type="EMBL" id="KAH3794597.1"/>
    </source>
</evidence>
<evidence type="ECO:0000313" key="2">
    <source>
        <dbReference type="Proteomes" id="UP000828390"/>
    </source>
</evidence>
<reference evidence="1" key="1">
    <citation type="journal article" date="2019" name="bioRxiv">
        <title>The Genome of the Zebra Mussel, Dreissena polymorpha: A Resource for Invasive Species Research.</title>
        <authorList>
            <person name="McCartney M.A."/>
            <person name="Auch B."/>
            <person name="Kono T."/>
            <person name="Mallez S."/>
            <person name="Zhang Y."/>
            <person name="Obille A."/>
            <person name="Becker A."/>
            <person name="Abrahante J.E."/>
            <person name="Garbe J."/>
            <person name="Badalamenti J.P."/>
            <person name="Herman A."/>
            <person name="Mangelson H."/>
            <person name="Liachko I."/>
            <person name="Sullivan S."/>
            <person name="Sone E.D."/>
            <person name="Koren S."/>
            <person name="Silverstein K.A.T."/>
            <person name="Beckman K.B."/>
            <person name="Gohl D.M."/>
        </authorList>
    </citation>
    <scope>NUCLEOTIDE SEQUENCE</scope>
    <source>
        <strain evidence="1">Duluth1</strain>
        <tissue evidence="1">Whole animal</tissue>
    </source>
</reference>
<reference evidence="1" key="2">
    <citation type="submission" date="2020-11" db="EMBL/GenBank/DDBJ databases">
        <authorList>
            <person name="McCartney M.A."/>
            <person name="Auch B."/>
            <person name="Kono T."/>
            <person name="Mallez S."/>
            <person name="Becker A."/>
            <person name="Gohl D.M."/>
            <person name="Silverstein K.A.T."/>
            <person name="Koren S."/>
            <person name="Bechman K.B."/>
            <person name="Herman A."/>
            <person name="Abrahante J.E."/>
            <person name="Garbe J."/>
        </authorList>
    </citation>
    <scope>NUCLEOTIDE SEQUENCE</scope>
    <source>
        <strain evidence="1">Duluth1</strain>
        <tissue evidence="1">Whole animal</tissue>
    </source>
</reference>
<name>A0A9D4FEZ3_DREPO</name>
<proteinExistence type="predicted"/>
<organism evidence="1 2">
    <name type="scientific">Dreissena polymorpha</name>
    <name type="common">Zebra mussel</name>
    <name type="synonym">Mytilus polymorpha</name>
    <dbReference type="NCBI Taxonomy" id="45954"/>
    <lineage>
        <taxon>Eukaryota</taxon>
        <taxon>Metazoa</taxon>
        <taxon>Spiralia</taxon>
        <taxon>Lophotrochozoa</taxon>
        <taxon>Mollusca</taxon>
        <taxon>Bivalvia</taxon>
        <taxon>Autobranchia</taxon>
        <taxon>Heteroconchia</taxon>
        <taxon>Euheterodonta</taxon>
        <taxon>Imparidentia</taxon>
        <taxon>Neoheterodontei</taxon>
        <taxon>Myida</taxon>
        <taxon>Dreissenoidea</taxon>
        <taxon>Dreissenidae</taxon>
        <taxon>Dreissena</taxon>
    </lineage>
</organism>
<keyword evidence="2" id="KW-1185">Reference proteome</keyword>
<dbReference type="AlphaFoldDB" id="A0A9D4FEZ3"/>
<gene>
    <name evidence="1" type="ORF">DPMN_148134</name>
</gene>